<evidence type="ECO:0000313" key="1">
    <source>
        <dbReference type="EMBL" id="SFM91959.1"/>
    </source>
</evidence>
<dbReference type="RefSeq" id="WP_092047113.1">
    <property type="nucleotide sequence ID" value="NZ_FOTK01000076.1"/>
</dbReference>
<dbReference type="STRING" id="582667.SAMN05192568_10769"/>
<gene>
    <name evidence="1" type="ORF">SAMN05192568_10769</name>
</gene>
<dbReference type="AlphaFoldDB" id="A0A1I4USK0"/>
<evidence type="ECO:0000313" key="2">
    <source>
        <dbReference type="Proteomes" id="UP000199048"/>
    </source>
</evidence>
<dbReference type="Proteomes" id="UP000199048">
    <property type="component" value="Unassembled WGS sequence"/>
</dbReference>
<proteinExistence type="predicted"/>
<dbReference type="EMBL" id="FOTK01000076">
    <property type="protein sequence ID" value="SFM91959.1"/>
    <property type="molecule type" value="Genomic_DNA"/>
</dbReference>
<reference evidence="2" key="1">
    <citation type="submission" date="2016-10" db="EMBL/GenBank/DDBJ databases">
        <authorList>
            <person name="Varghese N."/>
            <person name="Submissions S."/>
        </authorList>
    </citation>
    <scope>NUCLEOTIDE SEQUENCE [LARGE SCALE GENOMIC DNA]</scope>
    <source>
        <strain evidence="2">BL36</strain>
    </source>
</reference>
<dbReference type="OrthoDB" id="9838765at2"/>
<name>A0A1I4USK0_9HYPH</name>
<sequence length="157" mass="17315">MIARTLPADDLAWALDRSTRRYRVREARAGDSPHVRDPAPYITVVPINGAQPTVLAPRCTLFPGDWEDTDRYAVARLDAIAMAGAARAQRMRPPADAVRLGHDFGSWCAEVFRGERLTQRISCESRAHAWSEVRRLAAAGLRLLPNAPSTFSHGGRA</sequence>
<keyword evidence="2" id="KW-1185">Reference proteome</keyword>
<organism evidence="1 2">
    <name type="scientific">Methylobacterium pseudosasicola</name>
    <dbReference type="NCBI Taxonomy" id="582667"/>
    <lineage>
        <taxon>Bacteria</taxon>
        <taxon>Pseudomonadati</taxon>
        <taxon>Pseudomonadota</taxon>
        <taxon>Alphaproteobacteria</taxon>
        <taxon>Hyphomicrobiales</taxon>
        <taxon>Methylobacteriaceae</taxon>
        <taxon>Methylobacterium</taxon>
    </lineage>
</organism>
<protein>
    <submittedName>
        <fullName evidence="1">Uncharacterized protein</fullName>
    </submittedName>
</protein>
<accession>A0A1I4USK0</accession>